<dbReference type="Gene3D" id="3.40.190.290">
    <property type="match status" value="1"/>
</dbReference>
<keyword evidence="3" id="KW-0238">DNA-binding</keyword>
<reference evidence="6 7" key="1">
    <citation type="submission" date="2024-04" db="EMBL/GenBank/DDBJ databases">
        <title>Novel species of the genus Ideonella isolated from streams.</title>
        <authorList>
            <person name="Lu H."/>
        </authorList>
    </citation>
    <scope>NUCLEOTIDE SEQUENCE [LARGE SCALE GENOMIC DNA]</scope>
    <source>
        <strain evidence="6 7">DXS22W</strain>
    </source>
</reference>
<accession>A0ABU9CHW0</accession>
<evidence type="ECO:0000256" key="2">
    <source>
        <dbReference type="ARBA" id="ARBA00023015"/>
    </source>
</evidence>
<dbReference type="PANTHER" id="PTHR30579">
    <property type="entry name" value="TRANSCRIPTIONAL REGULATOR"/>
    <property type="match status" value="1"/>
</dbReference>
<dbReference type="Pfam" id="PF00126">
    <property type="entry name" value="HTH_1"/>
    <property type="match status" value="1"/>
</dbReference>
<dbReference type="Proteomes" id="UP001365405">
    <property type="component" value="Unassembled WGS sequence"/>
</dbReference>
<evidence type="ECO:0000256" key="1">
    <source>
        <dbReference type="ARBA" id="ARBA00009437"/>
    </source>
</evidence>
<dbReference type="SUPFAM" id="SSF46785">
    <property type="entry name" value="Winged helix' DNA-binding domain"/>
    <property type="match status" value="1"/>
</dbReference>
<protein>
    <submittedName>
        <fullName evidence="6">LysR family transcriptional regulator</fullName>
    </submittedName>
</protein>
<dbReference type="InterPro" id="IPR050176">
    <property type="entry name" value="LTTR"/>
</dbReference>
<dbReference type="PANTHER" id="PTHR30579:SF3">
    <property type="entry name" value="TRANSCRIPTIONAL REGULATORY PROTEIN"/>
    <property type="match status" value="1"/>
</dbReference>
<evidence type="ECO:0000256" key="3">
    <source>
        <dbReference type="ARBA" id="ARBA00023125"/>
    </source>
</evidence>
<dbReference type="InterPro" id="IPR036388">
    <property type="entry name" value="WH-like_DNA-bd_sf"/>
</dbReference>
<evidence type="ECO:0000256" key="4">
    <source>
        <dbReference type="ARBA" id="ARBA00023163"/>
    </source>
</evidence>
<keyword evidence="7" id="KW-1185">Reference proteome</keyword>
<dbReference type="Gene3D" id="1.10.10.10">
    <property type="entry name" value="Winged helix-like DNA-binding domain superfamily/Winged helix DNA-binding domain"/>
    <property type="match status" value="1"/>
</dbReference>
<proteinExistence type="inferred from homology"/>
<keyword evidence="4" id="KW-0804">Transcription</keyword>
<sequence>MPRKPAADTAAVAPPPGPALTDWNLLRSFIAVHETGTLTEAARRLGSTQPSVGRHVRELESTLGEALFVRRPGRLEPTQRARALYAAVAGMKQAVASAQGLFADAQERVVGTVRVAASEVYAYHVVTPILAALLGEHPGLEIALSVSNSADNLLRRDADIAVRFFRPEQDDLIAVHLGDTELGLYAHESYLQRFGEPTDFSLPDEAFVAGFDREAAPIGPFLKQPAPALSVRFRLRTDAMLPRQAAVETGGGIGVFLADVAAERPGLRRVLADRFGLPQQVWLCAHAELRRSASMRVVWARLESRLRARLLRSPAPG</sequence>
<comment type="caution">
    <text evidence="6">The sequence shown here is derived from an EMBL/GenBank/DDBJ whole genome shotgun (WGS) entry which is preliminary data.</text>
</comment>
<dbReference type="SUPFAM" id="SSF53850">
    <property type="entry name" value="Periplasmic binding protein-like II"/>
    <property type="match status" value="1"/>
</dbReference>
<evidence type="ECO:0000259" key="5">
    <source>
        <dbReference type="PROSITE" id="PS50931"/>
    </source>
</evidence>
<dbReference type="EMBL" id="JBBUTH010000007">
    <property type="protein sequence ID" value="MEK8051449.1"/>
    <property type="molecule type" value="Genomic_DNA"/>
</dbReference>
<dbReference type="InterPro" id="IPR036390">
    <property type="entry name" value="WH_DNA-bd_sf"/>
</dbReference>
<evidence type="ECO:0000313" key="7">
    <source>
        <dbReference type="Proteomes" id="UP001365405"/>
    </source>
</evidence>
<comment type="similarity">
    <text evidence="1">Belongs to the LysR transcriptional regulatory family.</text>
</comment>
<dbReference type="Pfam" id="PF03466">
    <property type="entry name" value="LysR_substrate"/>
    <property type="match status" value="1"/>
</dbReference>
<gene>
    <name evidence="6" type="ORF">AACH10_14445</name>
</gene>
<evidence type="ECO:0000313" key="6">
    <source>
        <dbReference type="EMBL" id="MEK8051449.1"/>
    </source>
</evidence>
<dbReference type="RefSeq" id="WP_341411132.1">
    <property type="nucleotide sequence ID" value="NZ_JBBUTH010000007.1"/>
</dbReference>
<dbReference type="PROSITE" id="PS50931">
    <property type="entry name" value="HTH_LYSR"/>
    <property type="match status" value="1"/>
</dbReference>
<dbReference type="InterPro" id="IPR000847">
    <property type="entry name" value="LysR_HTH_N"/>
</dbReference>
<organism evidence="6 7">
    <name type="scientific">Pseudaquabacterium inlustre</name>
    <dbReference type="NCBI Taxonomy" id="2984192"/>
    <lineage>
        <taxon>Bacteria</taxon>
        <taxon>Pseudomonadati</taxon>
        <taxon>Pseudomonadota</taxon>
        <taxon>Betaproteobacteria</taxon>
        <taxon>Burkholderiales</taxon>
        <taxon>Sphaerotilaceae</taxon>
        <taxon>Pseudaquabacterium</taxon>
    </lineage>
</organism>
<name>A0ABU9CHW0_9BURK</name>
<dbReference type="PRINTS" id="PR00039">
    <property type="entry name" value="HTHLYSR"/>
</dbReference>
<keyword evidence="2" id="KW-0805">Transcription regulation</keyword>
<feature type="domain" description="HTH lysR-type" evidence="5">
    <location>
        <begin position="21"/>
        <end position="78"/>
    </location>
</feature>
<dbReference type="InterPro" id="IPR005119">
    <property type="entry name" value="LysR_subst-bd"/>
</dbReference>